<feature type="transmembrane region" description="Helical" evidence="2">
    <location>
        <begin position="94"/>
        <end position="116"/>
    </location>
</feature>
<feature type="transmembrane region" description="Helical" evidence="2">
    <location>
        <begin position="178"/>
        <end position="197"/>
    </location>
</feature>
<keyword evidence="2" id="KW-1133">Transmembrane helix</keyword>
<evidence type="ECO:0000256" key="1">
    <source>
        <dbReference type="SAM" id="MobiDB-lite"/>
    </source>
</evidence>
<feature type="region of interest" description="Disordered" evidence="1">
    <location>
        <begin position="404"/>
        <end position="430"/>
    </location>
</feature>
<dbReference type="EMBL" id="JABBWD010000014">
    <property type="protein sequence ID" value="KAG1778883.1"/>
    <property type="molecule type" value="Genomic_DNA"/>
</dbReference>
<dbReference type="OrthoDB" id="3354175at2759"/>
<keyword evidence="2" id="KW-0472">Membrane</keyword>
<accession>A0A9P6ZY45</accession>
<feature type="transmembrane region" description="Helical" evidence="2">
    <location>
        <begin position="128"/>
        <end position="146"/>
    </location>
</feature>
<comment type="caution">
    <text evidence="3">The sequence shown here is derived from an EMBL/GenBank/DDBJ whole genome shotgun (WGS) entry which is preliminary data.</text>
</comment>
<feature type="transmembrane region" description="Helical" evidence="2">
    <location>
        <begin position="250"/>
        <end position="272"/>
    </location>
</feature>
<feature type="transmembrane region" description="Helical" evidence="2">
    <location>
        <begin position="209"/>
        <end position="230"/>
    </location>
</feature>
<evidence type="ECO:0000313" key="3">
    <source>
        <dbReference type="EMBL" id="KAG1778883.1"/>
    </source>
</evidence>
<feature type="transmembrane region" description="Helical" evidence="2">
    <location>
        <begin position="320"/>
        <end position="345"/>
    </location>
</feature>
<protein>
    <submittedName>
        <fullName evidence="3">Uncharacterized protein</fullName>
    </submittedName>
</protein>
<dbReference type="AlphaFoldDB" id="A0A9P6ZY45"/>
<reference evidence="3" key="1">
    <citation type="journal article" date="2020" name="New Phytol.">
        <title>Comparative genomics reveals dynamic genome evolution in host specialist ectomycorrhizal fungi.</title>
        <authorList>
            <person name="Lofgren L.A."/>
            <person name="Nguyen N.H."/>
            <person name="Vilgalys R."/>
            <person name="Ruytinx J."/>
            <person name="Liao H.L."/>
            <person name="Branco S."/>
            <person name="Kuo A."/>
            <person name="LaButti K."/>
            <person name="Lipzen A."/>
            <person name="Andreopoulos W."/>
            <person name="Pangilinan J."/>
            <person name="Riley R."/>
            <person name="Hundley H."/>
            <person name="Na H."/>
            <person name="Barry K."/>
            <person name="Grigoriev I.V."/>
            <person name="Stajich J.E."/>
            <person name="Kennedy P.G."/>
        </authorList>
    </citation>
    <scope>NUCLEOTIDE SEQUENCE</scope>
    <source>
        <strain evidence="3">DOB743</strain>
    </source>
</reference>
<keyword evidence="4" id="KW-1185">Reference proteome</keyword>
<gene>
    <name evidence="3" type="ORF">EV702DRAFT_1092822</name>
</gene>
<proteinExistence type="predicted"/>
<name>A0A9P6ZY45_9AGAM</name>
<evidence type="ECO:0000313" key="4">
    <source>
        <dbReference type="Proteomes" id="UP000714275"/>
    </source>
</evidence>
<evidence type="ECO:0000256" key="2">
    <source>
        <dbReference type="SAM" id="Phobius"/>
    </source>
</evidence>
<organism evidence="3 4">
    <name type="scientific">Suillus placidus</name>
    <dbReference type="NCBI Taxonomy" id="48579"/>
    <lineage>
        <taxon>Eukaryota</taxon>
        <taxon>Fungi</taxon>
        <taxon>Dikarya</taxon>
        <taxon>Basidiomycota</taxon>
        <taxon>Agaricomycotina</taxon>
        <taxon>Agaricomycetes</taxon>
        <taxon>Agaricomycetidae</taxon>
        <taxon>Boletales</taxon>
        <taxon>Suillineae</taxon>
        <taxon>Suillaceae</taxon>
        <taxon>Suillus</taxon>
    </lineage>
</organism>
<dbReference type="Proteomes" id="UP000714275">
    <property type="component" value="Unassembled WGS sequence"/>
</dbReference>
<sequence length="430" mass="47950">MRGIVRSFNLLFALGTQINVLKPVKSRCLYVYHDHMLQYRVAPYRVLTASCVHKGSSITHRGNNSGRVRQTERSLITRHTSCILCSSLSLTAELIGVFLESLAYGAYLMVFNQCMFVLRKRRSRPSDYLVGTAVSLFILITAHLFIDILRNMQAFTADEAEPNYPTTYYGTFDTWQNILKSTLYVAVTLVSDAFILYRSFILWGRNYRIAAFPFLLFIADIAIGVFWVYTLSLVVPGENVFADDLSVRVTTFYSITLAMNVICTSLIAFKILKIQKAIAPFANGNEDQISRLVPIIVESGSAYSALLAVMIGTYTSKSPAMFIILNSMSPIIGIVFSSVIVRVGLGLSHGDSHRANGTISSSRNIQWMTRASSRLPNSEQPIYSAPFQYGGVQVSLQQTVHTHTDNLPDDIENDISSSHTEHKSGSFRVL</sequence>
<feature type="transmembrane region" description="Helical" evidence="2">
    <location>
        <begin position="292"/>
        <end position="314"/>
    </location>
</feature>
<keyword evidence="2" id="KW-0812">Transmembrane</keyword>